<evidence type="ECO:0000313" key="2">
    <source>
        <dbReference type="EMBL" id="KAL2088295.1"/>
    </source>
</evidence>
<evidence type="ECO:0000256" key="1">
    <source>
        <dbReference type="SAM" id="MobiDB-lite"/>
    </source>
</evidence>
<evidence type="ECO:0000313" key="3">
    <source>
        <dbReference type="Proteomes" id="UP001591681"/>
    </source>
</evidence>
<protein>
    <submittedName>
        <fullName evidence="2">Uncharacterized protein</fullName>
    </submittedName>
</protein>
<feature type="compositionally biased region" description="Acidic residues" evidence="1">
    <location>
        <begin position="291"/>
        <end position="313"/>
    </location>
</feature>
<keyword evidence="3" id="KW-1185">Reference proteome</keyword>
<dbReference type="PANTHER" id="PTHR33104:SF2">
    <property type="entry name" value="CXC3 LIKE CYSTEINE CLUSTER DOMAIN-CONTAINING PROTEIN"/>
    <property type="match status" value="1"/>
</dbReference>
<reference evidence="2 3" key="1">
    <citation type="submission" date="2024-09" db="EMBL/GenBank/DDBJ databases">
        <title>A chromosome-level genome assembly of Gray's grenadier anchovy, Coilia grayii.</title>
        <authorList>
            <person name="Fu Z."/>
        </authorList>
    </citation>
    <scope>NUCLEOTIDE SEQUENCE [LARGE SCALE GENOMIC DNA]</scope>
    <source>
        <strain evidence="2">G4</strain>
        <tissue evidence="2">Muscle</tissue>
    </source>
</reference>
<dbReference type="Pfam" id="PF18758">
    <property type="entry name" value="KDZ"/>
    <property type="match status" value="1"/>
</dbReference>
<sequence>MHAKAHSWACELKWSGRHQVGAGNTIGEEVEQVNSFLSRAGISTKYMSKGARADILSILAIQWNKRKFDQMESMLAKRYAKNVKRVTSEENTLEELKKAHGLNEALLNQWVSEVQQMCQVPEHSDDTQNKIEALYVCIKKRKHYLYRMEDSNKRRHQIRRKIREDTEALSQALENVRHGFSLPSTEDILKKDNFVWPWTTSGVTHLQLKKQVHDQVMLVCRLREESSILKEEMSQHIQSIKDMQNSLTVSLTATEEHGGKAALLRKRVDFLNRKLLRTKELFTDVLKGELPDEEEEEEEEEEDEDLEEEEEDVLCPCGPQREDI</sequence>
<proteinExistence type="predicted"/>
<comment type="caution">
    <text evidence="2">The sequence shown here is derived from an EMBL/GenBank/DDBJ whole genome shotgun (WGS) entry which is preliminary data.</text>
</comment>
<dbReference type="EMBL" id="JBHFQA010000013">
    <property type="protein sequence ID" value="KAL2088295.1"/>
    <property type="molecule type" value="Genomic_DNA"/>
</dbReference>
<dbReference type="Proteomes" id="UP001591681">
    <property type="component" value="Unassembled WGS sequence"/>
</dbReference>
<feature type="region of interest" description="Disordered" evidence="1">
    <location>
        <begin position="286"/>
        <end position="324"/>
    </location>
</feature>
<dbReference type="PANTHER" id="PTHR33104">
    <property type="entry name" value="SI:DKEY-29D5.2"/>
    <property type="match status" value="1"/>
</dbReference>
<dbReference type="InterPro" id="IPR040521">
    <property type="entry name" value="KDZ"/>
</dbReference>
<name>A0ABD1JMA7_9TELE</name>
<organism evidence="2 3">
    <name type="scientific">Coilia grayii</name>
    <name type="common">Gray's grenadier anchovy</name>
    <dbReference type="NCBI Taxonomy" id="363190"/>
    <lineage>
        <taxon>Eukaryota</taxon>
        <taxon>Metazoa</taxon>
        <taxon>Chordata</taxon>
        <taxon>Craniata</taxon>
        <taxon>Vertebrata</taxon>
        <taxon>Euteleostomi</taxon>
        <taxon>Actinopterygii</taxon>
        <taxon>Neopterygii</taxon>
        <taxon>Teleostei</taxon>
        <taxon>Clupei</taxon>
        <taxon>Clupeiformes</taxon>
        <taxon>Clupeoidei</taxon>
        <taxon>Engraulidae</taxon>
        <taxon>Coilinae</taxon>
        <taxon>Coilia</taxon>
    </lineage>
</organism>
<accession>A0ABD1JMA7</accession>
<dbReference type="AlphaFoldDB" id="A0ABD1JMA7"/>
<gene>
    <name evidence="2" type="ORF">ACEWY4_015194</name>
</gene>